<name>A0AAN7L6E5_TRANT</name>
<reference evidence="1 2" key="1">
    <citation type="journal article" date="2023" name="Hortic Res">
        <title>Pangenome of water caltrop reveals structural variations and asymmetric subgenome divergence after allopolyploidization.</title>
        <authorList>
            <person name="Zhang X."/>
            <person name="Chen Y."/>
            <person name="Wang L."/>
            <person name="Yuan Y."/>
            <person name="Fang M."/>
            <person name="Shi L."/>
            <person name="Lu R."/>
            <person name="Comes H.P."/>
            <person name="Ma Y."/>
            <person name="Chen Y."/>
            <person name="Huang G."/>
            <person name="Zhou Y."/>
            <person name="Zheng Z."/>
            <person name="Qiu Y."/>
        </authorList>
    </citation>
    <scope>NUCLEOTIDE SEQUENCE [LARGE SCALE GENOMIC DNA]</scope>
    <source>
        <strain evidence="1">F231</strain>
    </source>
</reference>
<organism evidence="1 2">
    <name type="scientific">Trapa natans</name>
    <name type="common">Water chestnut</name>
    <dbReference type="NCBI Taxonomy" id="22666"/>
    <lineage>
        <taxon>Eukaryota</taxon>
        <taxon>Viridiplantae</taxon>
        <taxon>Streptophyta</taxon>
        <taxon>Embryophyta</taxon>
        <taxon>Tracheophyta</taxon>
        <taxon>Spermatophyta</taxon>
        <taxon>Magnoliopsida</taxon>
        <taxon>eudicotyledons</taxon>
        <taxon>Gunneridae</taxon>
        <taxon>Pentapetalae</taxon>
        <taxon>rosids</taxon>
        <taxon>malvids</taxon>
        <taxon>Myrtales</taxon>
        <taxon>Lythraceae</taxon>
        <taxon>Trapa</taxon>
    </lineage>
</organism>
<dbReference type="AlphaFoldDB" id="A0AAN7L6E5"/>
<dbReference type="Proteomes" id="UP001346149">
    <property type="component" value="Unassembled WGS sequence"/>
</dbReference>
<gene>
    <name evidence="1" type="ORF">SAY86_006763</name>
</gene>
<sequence length="271" mass="30099">MLSLPSQATSDSDFSGVDTNWWSKSTPPLSFVLCRYQFPFSSSIYFHFLSGDDQQKSKDDNWSGPTSSPKIPKAQNMYVYLPTYTYAWEDDDQQMIIQVGAVELEIEESGKPCNQTAENDKFTLPPTEMSSIHYHLRYDHRHRTTTRVQYYPEPINMSRQIGGGIKAFATPSYTIPVRRLGGRCRQFPSQSSTVDSGSPPPPLNLSLGGVGPYFTASSFPVARPVFFDAFARTEMVNGSLFGDTGADAASLSRKPLLNLNLDLNLPAPEVA</sequence>
<accession>A0AAN7L6E5</accession>
<proteinExistence type="predicted"/>
<comment type="caution">
    <text evidence="1">The sequence shown here is derived from an EMBL/GenBank/DDBJ whole genome shotgun (WGS) entry which is preliminary data.</text>
</comment>
<evidence type="ECO:0000313" key="1">
    <source>
        <dbReference type="EMBL" id="KAK4779235.1"/>
    </source>
</evidence>
<evidence type="ECO:0000313" key="2">
    <source>
        <dbReference type="Proteomes" id="UP001346149"/>
    </source>
</evidence>
<dbReference type="EMBL" id="JAXQNO010000017">
    <property type="protein sequence ID" value="KAK4779235.1"/>
    <property type="molecule type" value="Genomic_DNA"/>
</dbReference>
<protein>
    <submittedName>
        <fullName evidence="1">Uncharacterized protein</fullName>
    </submittedName>
</protein>
<keyword evidence="2" id="KW-1185">Reference proteome</keyword>